<feature type="compositionally biased region" description="Basic and acidic residues" evidence="10">
    <location>
        <begin position="538"/>
        <end position="548"/>
    </location>
</feature>
<comment type="subcellular location">
    <subcellularLocation>
        <location evidence="1">Endoplasmic reticulum membrane</location>
        <topology evidence="1">Single-pass membrane protein</topology>
    </subcellularLocation>
</comment>
<feature type="compositionally biased region" description="Basic and acidic residues" evidence="10">
    <location>
        <begin position="260"/>
        <end position="288"/>
    </location>
</feature>
<dbReference type="GO" id="GO:0036503">
    <property type="term" value="P:ERAD pathway"/>
    <property type="evidence" value="ECO:0007669"/>
    <property type="project" value="TreeGrafter"/>
</dbReference>
<keyword evidence="9" id="KW-0732">Signal</keyword>
<feature type="region of interest" description="Disordered" evidence="10">
    <location>
        <begin position="531"/>
        <end position="581"/>
    </location>
</feature>
<dbReference type="Pfam" id="PF00262">
    <property type="entry name" value="Calreticulin"/>
    <property type="match status" value="1"/>
</dbReference>
<dbReference type="InterPro" id="IPR018124">
    <property type="entry name" value="Calret/calnex_CS"/>
</dbReference>
<evidence type="ECO:0000256" key="4">
    <source>
        <dbReference type="ARBA" id="ARBA00022824"/>
    </source>
</evidence>
<evidence type="ECO:0000313" key="11">
    <source>
        <dbReference type="EMBL" id="TPX31722.1"/>
    </source>
</evidence>
<keyword evidence="7 9" id="KW-0143">Chaperone</keyword>
<feature type="signal peptide" evidence="9">
    <location>
        <begin position="1"/>
        <end position="17"/>
    </location>
</feature>
<dbReference type="InterPro" id="IPR009033">
    <property type="entry name" value="Calreticulin/calnexin_P_dom_sf"/>
</dbReference>
<feature type="region of interest" description="Disordered" evidence="10">
    <location>
        <begin position="250"/>
        <end position="339"/>
    </location>
</feature>
<dbReference type="Proteomes" id="UP000319731">
    <property type="component" value="Unassembled WGS sequence"/>
</dbReference>
<evidence type="ECO:0000256" key="7">
    <source>
        <dbReference type="ARBA" id="ARBA00023186"/>
    </source>
</evidence>
<dbReference type="GO" id="GO:0005789">
    <property type="term" value="C:endoplasmic reticulum membrane"/>
    <property type="evidence" value="ECO:0007669"/>
    <property type="project" value="UniProtKB-SubCell"/>
</dbReference>
<sequence>MRGTGLLLLALTSSVLGHAGHDHGDHQHEHDAPVADDTPIEIPSAIFQITTIKGTLVEQFSAPDWSSRWVASEAKKVVDGVEDDDLLRYRGIWAVEEPTVLPGITGDKALVIKTAAAHHAISYKFDKPIDPTGKPLVIQYEVKLQNGLECGGAYMKLLTYDPKFEAGKFQDSTPYTIMFGPDKCGFTNKVHFIFRHKSPKSGEIEEKHMNAPPQSKTDKLSNLYTLIVHPNNTFFININEEQVKTGSLLEDFTPSVNPPKEIDDPEDKKPADWIDEPKIADPDATKPDDWDEDAPLEVADDDATKPGDWLDDEPETIPDPEAEKPDDWDDEEDGDWVAPTVANPKCEKASGCGVWKRPMKRNLAYKGKWRAPQIDNPAYKGEWKPRKIANKNYFEDLHPANFQKIGGIGFELWTMQDGISFDNIYVGSSIEDAAALAKESWDVKYKIEKANEASEAPKPPKDEKPVVDDGSVVGKVTSIFETIRQRVVDFVVAASKDPIKAAQEAPEVAVGLIATGLLPVLLMFLIIGGGSSEPAAPSKKETKASKEKDEDETGESTEDEPKKETKATKRTAKKAAASEDD</sequence>
<dbReference type="FunFam" id="2.10.250.10:FF:000001">
    <property type="entry name" value="Calnexin homolog"/>
    <property type="match status" value="1"/>
</dbReference>
<feature type="disulfide bond" evidence="8">
    <location>
        <begin position="150"/>
        <end position="184"/>
    </location>
</feature>
<dbReference type="SUPFAM" id="SSF49899">
    <property type="entry name" value="Concanavalin A-like lectins/glucanases"/>
    <property type="match status" value="1"/>
</dbReference>
<keyword evidence="8" id="KW-1015">Disulfide bond</keyword>
<dbReference type="PANTHER" id="PTHR11073:SF1">
    <property type="entry name" value="CALNEXIN 14D-RELATED"/>
    <property type="match status" value="1"/>
</dbReference>
<feature type="compositionally biased region" description="Acidic residues" evidence="10">
    <location>
        <begin position="549"/>
        <end position="558"/>
    </location>
</feature>
<dbReference type="AlphaFoldDB" id="A0A507BW78"/>
<keyword evidence="12" id="KW-1185">Reference proteome</keyword>
<dbReference type="GO" id="GO:0005509">
    <property type="term" value="F:calcium ion binding"/>
    <property type="evidence" value="ECO:0007669"/>
    <property type="project" value="InterPro"/>
</dbReference>
<dbReference type="InterPro" id="IPR013320">
    <property type="entry name" value="ConA-like_dom_sf"/>
</dbReference>
<comment type="caution">
    <text evidence="11">The sequence shown here is derived from an EMBL/GenBank/DDBJ whole genome shotgun (WGS) entry which is preliminary data.</text>
</comment>
<feature type="transmembrane region" description="Helical" evidence="9">
    <location>
        <begin position="508"/>
        <end position="530"/>
    </location>
</feature>
<keyword evidence="5 9" id="KW-1133">Transmembrane helix</keyword>
<dbReference type="PRINTS" id="PR00626">
    <property type="entry name" value="CALRETICULIN"/>
</dbReference>
<keyword evidence="6 9" id="KW-0472">Membrane</keyword>
<evidence type="ECO:0000256" key="1">
    <source>
        <dbReference type="ARBA" id="ARBA00004389"/>
    </source>
</evidence>
<feature type="compositionally biased region" description="Acidic residues" evidence="10">
    <location>
        <begin position="289"/>
        <end position="301"/>
    </location>
</feature>
<evidence type="ECO:0000256" key="2">
    <source>
        <dbReference type="ARBA" id="ARBA00010983"/>
    </source>
</evidence>
<gene>
    <name evidence="11" type="ORF">SmJEL517_g04993</name>
</gene>
<dbReference type="OrthoDB" id="1938156at2759"/>
<evidence type="ECO:0000256" key="5">
    <source>
        <dbReference type="ARBA" id="ARBA00022989"/>
    </source>
</evidence>
<evidence type="ECO:0000313" key="12">
    <source>
        <dbReference type="Proteomes" id="UP000319731"/>
    </source>
</evidence>
<accession>A0A507BW78</accession>
<dbReference type="PANTHER" id="PTHR11073">
    <property type="entry name" value="CALRETICULIN AND CALNEXIN"/>
    <property type="match status" value="1"/>
</dbReference>
<dbReference type="SUPFAM" id="SSF63887">
    <property type="entry name" value="P-domain of calnexin/calreticulin"/>
    <property type="match status" value="1"/>
</dbReference>
<evidence type="ECO:0000256" key="6">
    <source>
        <dbReference type="ARBA" id="ARBA00023136"/>
    </source>
</evidence>
<proteinExistence type="inferred from homology"/>
<dbReference type="EMBL" id="QEAO01000040">
    <property type="protein sequence ID" value="TPX31722.1"/>
    <property type="molecule type" value="Genomic_DNA"/>
</dbReference>
<dbReference type="InterPro" id="IPR001580">
    <property type="entry name" value="Calret/calnex"/>
</dbReference>
<dbReference type="GO" id="GO:0006457">
    <property type="term" value="P:protein folding"/>
    <property type="evidence" value="ECO:0007669"/>
    <property type="project" value="InterPro"/>
</dbReference>
<dbReference type="PROSITE" id="PS00804">
    <property type="entry name" value="CALRETICULIN_2"/>
    <property type="match status" value="1"/>
</dbReference>
<keyword evidence="4 9" id="KW-0256">Endoplasmic reticulum</keyword>
<comment type="similarity">
    <text evidence="2 9">Belongs to the calreticulin family.</text>
</comment>
<feature type="compositionally biased region" description="Acidic residues" evidence="10">
    <location>
        <begin position="309"/>
        <end position="335"/>
    </location>
</feature>
<evidence type="ECO:0008006" key="13">
    <source>
        <dbReference type="Google" id="ProtNLM"/>
    </source>
</evidence>
<feature type="chain" id="PRO_5021461158" description="Calnexin" evidence="9">
    <location>
        <begin position="18"/>
        <end position="581"/>
    </location>
</feature>
<dbReference type="GeneID" id="42006218"/>
<dbReference type="FunFam" id="2.60.120.200:FF:000011">
    <property type="entry name" value="Probable calnexin"/>
    <property type="match status" value="1"/>
</dbReference>
<organism evidence="11 12">
    <name type="scientific">Synchytrium microbalum</name>
    <dbReference type="NCBI Taxonomy" id="1806994"/>
    <lineage>
        <taxon>Eukaryota</taxon>
        <taxon>Fungi</taxon>
        <taxon>Fungi incertae sedis</taxon>
        <taxon>Chytridiomycota</taxon>
        <taxon>Chytridiomycota incertae sedis</taxon>
        <taxon>Chytridiomycetes</taxon>
        <taxon>Synchytriales</taxon>
        <taxon>Synchytriaceae</taxon>
        <taxon>Synchytrium</taxon>
    </lineage>
</organism>
<dbReference type="PROSITE" id="PS00803">
    <property type="entry name" value="CALRETICULIN_1"/>
    <property type="match status" value="1"/>
</dbReference>
<dbReference type="RefSeq" id="XP_031023081.1">
    <property type="nucleotide sequence ID" value="XM_031170921.1"/>
</dbReference>
<dbReference type="Gene3D" id="2.10.250.10">
    <property type="entry name" value="Calreticulin/calnexin, P domain"/>
    <property type="match status" value="1"/>
</dbReference>
<evidence type="ECO:0000256" key="10">
    <source>
        <dbReference type="SAM" id="MobiDB-lite"/>
    </source>
</evidence>
<evidence type="ECO:0000256" key="9">
    <source>
        <dbReference type="RuleBase" id="RU362126"/>
    </source>
</evidence>
<name>A0A507BW78_9FUNG</name>
<keyword evidence="3 9" id="KW-0812">Transmembrane</keyword>
<dbReference type="Gene3D" id="2.60.120.200">
    <property type="match status" value="1"/>
</dbReference>
<protein>
    <recommendedName>
        <fullName evidence="13">Calnexin</fullName>
    </recommendedName>
</protein>
<evidence type="ECO:0000256" key="3">
    <source>
        <dbReference type="ARBA" id="ARBA00022692"/>
    </source>
</evidence>
<evidence type="ECO:0000256" key="8">
    <source>
        <dbReference type="PIRSR" id="PIRSR601580-3"/>
    </source>
</evidence>
<reference evidence="11 12" key="1">
    <citation type="journal article" date="2019" name="Sci. Rep.">
        <title>Comparative genomics of chytrid fungi reveal insights into the obligate biotrophic and pathogenic lifestyle of Synchytrium endobioticum.</title>
        <authorList>
            <person name="van de Vossenberg B.T.L.H."/>
            <person name="Warris S."/>
            <person name="Nguyen H.D.T."/>
            <person name="van Gent-Pelzer M.P.E."/>
            <person name="Joly D.L."/>
            <person name="van de Geest H.C."/>
            <person name="Bonants P.J.M."/>
            <person name="Smith D.S."/>
            <person name="Levesque C.A."/>
            <person name="van der Lee T.A.J."/>
        </authorList>
    </citation>
    <scope>NUCLEOTIDE SEQUENCE [LARGE SCALE GENOMIC DNA]</scope>
    <source>
        <strain evidence="11 12">JEL517</strain>
    </source>
</reference>
<dbReference type="GO" id="GO:0051082">
    <property type="term" value="F:unfolded protein binding"/>
    <property type="evidence" value="ECO:0007669"/>
    <property type="project" value="InterPro"/>
</dbReference>
<dbReference type="STRING" id="1806994.A0A507BW78"/>
<dbReference type="PROSITE" id="PS00805">
    <property type="entry name" value="CALRETICULIN_REPEAT"/>
    <property type="match status" value="1"/>
</dbReference>